<comment type="caution">
    <text evidence="4">The sequence shown here is derived from an EMBL/GenBank/DDBJ whole genome shotgun (WGS) entry which is preliminary data.</text>
</comment>
<dbReference type="PANTHER" id="PTHR21724">
    <property type="entry name" value="SHKT DOMAIN-CONTAINING PROTEIN"/>
    <property type="match status" value="1"/>
</dbReference>
<feature type="domain" description="ShKT" evidence="3">
    <location>
        <begin position="25"/>
        <end position="59"/>
    </location>
</feature>
<feature type="compositionally biased region" description="Basic residues" evidence="1">
    <location>
        <begin position="219"/>
        <end position="229"/>
    </location>
</feature>
<feature type="domain" description="ShKT" evidence="3">
    <location>
        <begin position="104"/>
        <end position="136"/>
    </location>
</feature>
<evidence type="ECO:0000313" key="4">
    <source>
        <dbReference type="EMBL" id="KOO32731.1"/>
    </source>
</evidence>
<feature type="signal peptide" evidence="2">
    <location>
        <begin position="1"/>
        <end position="15"/>
    </location>
</feature>
<proteinExistence type="predicted"/>
<name>A0A0M0K1H3_9EUKA</name>
<keyword evidence="2" id="KW-0732">Signal</keyword>
<reference evidence="5" key="1">
    <citation type="journal article" date="2015" name="PLoS Genet.">
        <title>Genome Sequence and Transcriptome Analyses of Chrysochromulina tobin: Metabolic Tools for Enhanced Algal Fitness in the Prominent Order Prymnesiales (Haptophyceae).</title>
        <authorList>
            <person name="Hovde B.T."/>
            <person name="Deodato C.R."/>
            <person name="Hunsperger H.M."/>
            <person name="Ryken S.A."/>
            <person name="Yost W."/>
            <person name="Jha R.K."/>
            <person name="Patterson J."/>
            <person name="Monnat R.J. Jr."/>
            <person name="Barlow S.B."/>
            <person name="Starkenburg S.R."/>
            <person name="Cattolico R.A."/>
        </authorList>
    </citation>
    <scope>NUCLEOTIDE SEQUENCE</scope>
    <source>
        <strain evidence="5">CCMP291</strain>
    </source>
</reference>
<evidence type="ECO:0000313" key="5">
    <source>
        <dbReference type="Proteomes" id="UP000037460"/>
    </source>
</evidence>
<evidence type="ECO:0000256" key="1">
    <source>
        <dbReference type="SAM" id="MobiDB-lite"/>
    </source>
</evidence>
<dbReference type="Proteomes" id="UP000037460">
    <property type="component" value="Unassembled WGS sequence"/>
</dbReference>
<accession>A0A0M0K1H3</accession>
<dbReference type="EMBL" id="JWZX01001697">
    <property type="protein sequence ID" value="KOO32731.1"/>
    <property type="molecule type" value="Genomic_DNA"/>
</dbReference>
<sequence>MRFTWHLVGIATTFAAPASEGAFRCRDRDPLCDEWKGRGECERNYEFMAETCPSACGYCEAAGFLPTPSPFQLDFVCNGQLSIAPKQITAQHDERMPDGCGFACRDNMTTCAAMKDLCSKHPGTMRFQCPETCGVCKGIGLTGGGYPKHVCRLETGDAPEDAEHCGGWASRGECANNFGFMRMNCEKSCGLCISAADGGATPKTFMTTLKPPRAPEGKKSKKGKGKRKASSSSGKGGPGADDGVASAGETASSGYVEVPNTEAAAEPAKASPYRDEPSLAKLEPAAAKSDAPAVNAKVEPAAAKSDAPAAKEAAPIKEAKPEKASDDVAGKKTSWVSKAKEAVSSVLKGKKKDAPKDEM</sequence>
<organism evidence="4 5">
    <name type="scientific">Chrysochromulina tobinii</name>
    <dbReference type="NCBI Taxonomy" id="1460289"/>
    <lineage>
        <taxon>Eukaryota</taxon>
        <taxon>Haptista</taxon>
        <taxon>Haptophyta</taxon>
        <taxon>Prymnesiophyceae</taxon>
        <taxon>Prymnesiales</taxon>
        <taxon>Chrysochromulinaceae</taxon>
        <taxon>Chrysochromulina</taxon>
    </lineage>
</organism>
<feature type="compositionally biased region" description="Low complexity" evidence="1">
    <location>
        <begin position="299"/>
        <end position="313"/>
    </location>
</feature>
<dbReference type="PROSITE" id="PS51670">
    <property type="entry name" value="SHKT"/>
    <property type="match status" value="3"/>
</dbReference>
<dbReference type="Gene3D" id="1.10.10.1940">
    <property type="match status" value="2"/>
</dbReference>
<dbReference type="InterPro" id="IPR003582">
    <property type="entry name" value="ShKT_dom"/>
</dbReference>
<evidence type="ECO:0000256" key="2">
    <source>
        <dbReference type="SAM" id="SignalP"/>
    </source>
</evidence>
<dbReference type="OrthoDB" id="6132182at2759"/>
<feature type="region of interest" description="Disordered" evidence="1">
    <location>
        <begin position="203"/>
        <end position="359"/>
    </location>
</feature>
<evidence type="ECO:0000259" key="3">
    <source>
        <dbReference type="PROSITE" id="PS51670"/>
    </source>
</evidence>
<dbReference type="Gene3D" id="1.10.10.1870">
    <property type="entry name" value="ShTK domain-like"/>
    <property type="match status" value="1"/>
</dbReference>
<dbReference type="PANTHER" id="PTHR21724:SF109">
    <property type="entry name" value="SHKT DOMAIN-CONTAINING PROTEIN"/>
    <property type="match status" value="1"/>
</dbReference>
<dbReference type="Pfam" id="PF01549">
    <property type="entry name" value="ShK"/>
    <property type="match status" value="3"/>
</dbReference>
<protein>
    <submittedName>
        <fullName evidence="4">Protein tyr-3</fullName>
    </submittedName>
</protein>
<dbReference type="SMART" id="SM00254">
    <property type="entry name" value="ShKT"/>
    <property type="match status" value="3"/>
</dbReference>
<feature type="compositionally biased region" description="Basic and acidic residues" evidence="1">
    <location>
        <begin position="314"/>
        <end position="330"/>
    </location>
</feature>
<dbReference type="AlphaFoldDB" id="A0A0M0K1H3"/>
<feature type="chain" id="PRO_5012813861" evidence="2">
    <location>
        <begin position="16"/>
        <end position="359"/>
    </location>
</feature>
<gene>
    <name evidence="4" type="ORF">Ctob_014480</name>
</gene>
<feature type="domain" description="ShKT" evidence="3">
    <location>
        <begin position="151"/>
        <end position="192"/>
    </location>
</feature>
<keyword evidence="5" id="KW-1185">Reference proteome</keyword>